<keyword evidence="2" id="KW-1185">Reference proteome</keyword>
<dbReference type="Proteomes" id="UP000007719">
    <property type="component" value="Chromosome"/>
</dbReference>
<reference evidence="2" key="1">
    <citation type="journal article" date="2016" name="Front. Microbiol.">
        <title>The complete genome sequence of hyperthermophile Dictyoglomus turgidum DSM 6724 reveals a specialized carbohydrate fermentor.</title>
        <authorList>
            <person name="Brumm P.J."/>
            <person name="Gowda K."/>
            <person name="Robb F.T."/>
            <person name="Mead D.A."/>
        </authorList>
    </citation>
    <scope>NUCLEOTIDE SEQUENCE [LARGE SCALE GENOMIC DNA]</scope>
    <source>
        <strain evidence="2">DSM 6724 / Z-1310</strain>
    </source>
</reference>
<dbReference type="KEGG" id="dtu:Dtur_1300"/>
<dbReference type="EMBL" id="CP001251">
    <property type="protein sequence ID" value="ACK42574.1"/>
    <property type="molecule type" value="Genomic_DNA"/>
</dbReference>
<proteinExistence type="predicted"/>
<name>B8E0C9_DICTD</name>
<dbReference type="AlphaFoldDB" id="B8E0C9"/>
<dbReference type="EnsemblBacteria" id="ACK42574">
    <property type="protein sequence ID" value="ACK42574"/>
    <property type="gene ID" value="Dtur_1300"/>
</dbReference>
<organism evidence="1 2">
    <name type="scientific">Dictyoglomus turgidum (strain DSM 6724 / Z-1310)</name>
    <dbReference type="NCBI Taxonomy" id="515635"/>
    <lineage>
        <taxon>Bacteria</taxon>
        <taxon>Pseudomonadati</taxon>
        <taxon>Dictyoglomota</taxon>
        <taxon>Dictyoglomia</taxon>
        <taxon>Dictyoglomales</taxon>
        <taxon>Dictyoglomaceae</taxon>
        <taxon>Dictyoglomus</taxon>
    </lineage>
</organism>
<dbReference type="HOGENOM" id="CLU_1406797_0_0_0"/>
<gene>
    <name evidence="1" type="ordered locus">Dtur_1300</name>
</gene>
<protein>
    <submittedName>
        <fullName evidence="1">Uncharacterized protein</fullName>
    </submittedName>
</protein>
<evidence type="ECO:0000313" key="1">
    <source>
        <dbReference type="EMBL" id="ACK42574.1"/>
    </source>
</evidence>
<accession>B8E0C9</accession>
<dbReference type="InParanoid" id="B8E0C9"/>
<sequence length="193" mass="22460">MIYRTKGGNKMKRVTKKFLCISLIAMLILGFSIPIYAQMGPKEIRKDLREREREREFRKLVIPGERYKGDYDIFVVYVEPKGIIISIDLGYSNYEGITEEGLNSFFSSIWRVFGYGISKYPPTIKVNFYIELGDEDSLIVEFPIGALLDFFKEKITRAEFLKQCEIWINGEKAVIEGDVIKVLGKEFKMDFTF</sequence>
<evidence type="ECO:0000313" key="2">
    <source>
        <dbReference type="Proteomes" id="UP000007719"/>
    </source>
</evidence>